<gene>
    <name evidence="6" type="ORF">OSSY52_03990</name>
</gene>
<evidence type="ECO:0000313" key="7">
    <source>
        <dbReference type="Proteomes" id="UP000516361"/>
    </source>
</evidence>
<dbReference type="RefSeq" id="WP_190615374.1">
    <property type="nucleotide sequence ID" value="NZ_AP018712.1"/>
</dbReference>
<dbReference type="SMART" id="SM00490">
    <property type="entry name" value="HELICc"/>
    <property type="match status" value="1"/>
</dbReference>
<dbReference type="InterPro" id="IPR014001">
    <property type="entry name" value="Helicase_ATP-bd"/>
</dbReference>
<dbReference type="GO" id="GO:0005524">
    <property type="term" value="F:ATP binding"/>
    <property type="evidence" value="ECO:0007669"/>
    <property type="project" value="InterPro"/>
</dbReference>
<dbReference type="GO" id="GO:0016787">
    <property type="term" value="F:hydrolase activity"/>
    <property type="evidence" value="ECO:0007669"/>
    <property type="project" value="UniProtKB-KW"/>
</dbReference>
<accession>A0A7G1G232</accession>
<feature type="domain" description="Helicase ATP-binding" evidence="4">
    <location>
        <begin position="529"/>
        <end position="676"/>
    </location>
</feature>
<dbReference type="PANTHER" id="PTHR10799">
    <property type="entry name" value="SNF2/RAD54 HELICASE FAMILY"/>
    <property type="match status" value="1"/>
</dbReference>
<dbReference type="AlphaFoldDB" id="A0A7G1G232"/>
<dbReference type="Gene3D" id="3.40.50.10810">
    <property type="entry name" value="Tandem AAA-ATPase domain"/>
    <property type="match status" value="1"/>
</dbReference>
<dbReference type="InterPro" id="IPR001650">
    <property type="entry name" value="Helicase_C-like"/>
</dbReference>
<evidence type="ECO:0000313" key="6">
    <source>
        <dbReference type="EMBL" id="BBE30258.1"/>
    </source>
</evidence>
<dbReference type="InterPro" id="IPR000330">
    <property type="entry name" value="SNF2_N"/>
</dbReference>
<dbReference type="PROSITE" id="PS51194">
    <property type="entry name" value="HELICASE_CTER"/>
    <property type="match status" value="1"/>
</dbReference>
<feature type="domain" description="SWIM-type" evidence="3">
    <location>
        <begin position="59"/>
        <end position="98"/>
    </location>
</feature>
<dbReference type="GO" id="GO:0004386">
    <property type="term" value="F:helicase activity"/>
    <property type="evidence" value="ECO:0007669"/>
    <property type="project" value="UniProtKB-KW"/>
</dbReference>
<dbReference type="Pfam" id="PF00271">
    <property type="entry name" value="Helicase_C"/>
    <property type="match status" value="1"/>
</dbReference>
<evidence type="ECO:0000259" key="5">
    <source>
        <dbReference type="PROSITE" id="PS51194"/>
    </source>
</evidence>
<dbReference type="InParanoid" id="A0A7G1G232"/>
<name>A0A7G1G232_9BACT</name>
<dbReference type="InterPro" id="IPR027417">
    <property type="entry name" value="P-loop_NTPase"/>
</dbReference>
<dbReference type="InterPro" id="IPR049730">
    <property type="entry name" value="SNF2/RAD54-like_C"/>
</dbReference>
<evidence type="ECO:0000259" key="4">
    <source>
        <dbReference type="PROSITE" id="PS51192"/>
    </source>
</evidence>
<dbReference type="Proteomes" id="UP000516361">
    <property type="component" value="Chromosome"/>
</dbReference>
<keyword evidence="1" id="KW-0378">Hydrolase</keyword>
<dbReference type="GO" id="GO:0008270">
    <property type="term" value="F:zinc ion binding"/>
    <property type="evidence" value="ECO:0007669"/>
    <property type="project" value="UniProtKB-KW"/>
</dbReference>
<dbReference type="InterPro" id="IPR007527">
    <property type="entry name" value="Znf_SWIM"/>
</dbReference>
<dbReference type="InterPro" id="IPR038718">
    <property type="entry name" value="SNF2-like_sf"/>
</dbReference>
<proteinExistence type="predicted"/>
<organism evidence="6 7">
    <name type="scientific">Tepiditoga spiralis</name>
    <dbReference type="NCBI Taxonomy" id="2108365"/>
    <lineage>
        <taxon>Bacteria</taxon>
        <taxon>Thermotogati</taxon>
        <taxon>Thermotogota</taxon>
        <taxon>Thermotogae</taxon>
        <taxon>Petrotogales</taxon>
        <taxon>Petrotogaceae</taxon>
        <taxon>Tepiditoga</taxon>
    </lineage>
</organism>
<dbReference type="Gene3D" id="3.40.50.300">
    <property type="entry name" value="P-loop containing nucleotide triphosphate hydrolases"/>
    <property type="match status" value="1"/>
</dbReference>
<dbReference type="SMART" id="SM00487">
    <property type="entry name" value="DEXDc"/>
    <property type="match status" value="1"/>
</dbReference>
<dbReference type="Pfam" id="PF00176">
    <property type="entry name" value="SNF2-rel_dom"/>
    <property type="match status" value="1"/>
</dbReference>
<keyword evidence="6" id="KW-0067">ATP-binding</keyword>
<feature type="domain" description="Helicase C-terminal" evidence="5">
    <location>
        <begin position="786"/>
        <end position="939"/>
    </location>
</feature>
<dbReference type="EMBL" id="AP018712">
    <property type="protein sequence ID" value="BBE30258.1"/>
    <property type="molecule type" value="Genomic_DNA"/>
</dbReference>
<keyword evidence="6" id="KW-0547">Nucleotide-binding</keyword>
<dbReference type="CDD" id="cd18793">
    <property type="entry name" value="SF2_C_SNF"/>
    <property type="match status" value="1"/>
</dbReference>
<keyword evidence="6" id="KW-0347">Helicase</keyword>
<keyword evidence="2" id="KW-0479">Metal-binding</keyword>
<reference evidence="6 7" key="1">
    <citation type="submission" date="2018-06" db="EMBL/GenBank/DDBJ databases">
        <title>Genome sequencing of Oceanotoga sp. sy52.</title>
        <authorList>
            <person name="Mori K."/>
        </authorList>
    </citation>
    <scope>NUCLEOTIDE SEQUENCE [LARGE SCALE GENOMIC DNA]</scope>
    <source>
        <strain evidence="7">sy52</strain>
    </source>
</reference>
<keyword evidence="2" id="KW-0862">Zinc</keyword>
<dbReference type="KEGG" id="ocy:OSSY52_03990"/>
<evidence type="ECO:0000256" key="2">
    <source>
        <dbReference type="PROSITE-ProRule" id="PRU00325"/>
    </source>
</evidence>
<keyword evidence="7" id="KW-1185">Reference proteome</keyword>
<keyword evidence="2" id="KW-0863">Zinc-finger</keyword>
<dbReference type="SUPFAM" id="SSF52540">
    <property type="entry name" value="P-loop containing nucleoside triphosphate hydrolases"/>
    <property type="match status" value="2"/>
</dbReference>
<sequence>MENSNFKFIINNILNECVDEEYNKGIIYYQKNNIFSTMIAFSKEIAFINSKFSSENIDYKINCKIEKNGNFSFECGCGYHKKNIGLCSHAIGALLDVKNKYEFNVERENNILDELIVKNEKYDEIEKFGIFEYNDQMILKPLIKAKNNKSYKFFNFNPNEFVKAKTINPYFLSIKKISYTKVFDNKNLYLLSFSSLYDLQEKILFEKKELFWDTEVNFVFKVIGNKSTYSIKGIFKDENGEVLYKKYFNSRNDMAILDNNGYFRIIKNIQEPINLKKFNKFELKIEKEKFIEKYYIPLSKIGIKFDFEDSDIDISYLNPQLKLYIFKLENKFKVKLKIEYSNKEHSLNEIETNLKKRSLDILKYNSVNLNENGETYWSADKFVDFIENTMKNLPKNIKVLYSKDIKIIKNPKILFNTIKQKEWFETDIIYKNNSITNMLNTSKNKKYIVLKDGSIIQIPEKIKKLSKKIKMDKKINALNLFEFQEECVGDGLEFIEKLKNFETIKDYTNELNLKYELRGYQKKGYNFLRFLKEYNLNGILADDMGLGKTFQTIALLSTVKQQNLIIVPNSVLHNWINEINKFSNMSYTLYSGKDKIIDNSDIIITTYGTVRNSLDLLEKTFEYIVLDEAQYIKNSYTKTAKSVKKLRAKHKLALTGTPIENSILDIYSIFDFLMPNYLGTKKEFIELLKTEKGTQSIKDKIKPFIIRRTKEEVLKELPTKVEETVYVDMTEDQKDVYFSMLNTIKNTVNTNNKILLFEALTRLRQISLHPKLVLKEYKGKSGKFEELKNFIYKIINSNHKIIIFSQFVKMLKLIEEYLNLEEISYEIITGKTKNRNEIVDKYNNNANTKIMLVSLKAGGTGLNITSADYVIHFDPWWNPAVENQATDRAHRIGQTKKVFVYKYISKGSVEEKILKLKKEKKDLYGEFVKSTDFSKKDLEFLFN</sequence>
<dbReference type="PROSITE" id="PS50966">
    <property type="entry name" value="ZF_SWIM"/>
    <property type="match status" value="1"/>
</dbReference>
<evidence type="ECO:0000256" key="1">
    <source>
        <dbReference type="ARBA" id="ARBA00022801"/>
    </source>
</evidence>
<evidence type="ECO:0000259" key="3">
    <source>
        <dbReference type="PROSITE" id="PS50966"/>
    </source>
</evidence>
<protein>
    <submittedName>
        <fullName evidence="6">DEAD/DEAH box helicase</fullName>
    </submittedName>
</protein>
<dbReference type="PROSITE" id="PS51192">
    <property type="entry name" value="HELICASE_ATP_BIND_1"/>
    <property type="match status" value="1"/>
</dbReference>